<proteinExistence type="predicted"/>
<dbReference type="HOGENOM" id="CLU_330391_0_0_1"/>
<evidence type="ECO:0000256" key="1">
    <source>
        <dbReference type="SAM" id="MobiDB-lite"/>
    </source>
</evidence>
<evidence type="ECO:0000313" key="3">
    <source>
        <dbReference type="Proteomes" id="UP000001072"/>
    </source>
</evidence>
<keyword evidence="3" id="KW-1185">Reference proteome</keyword>
<accession>F4R933</accession>
<dbReference type="VEuPathDB" id="FungiDB:MELLADRAFT_115329"/>
<evidence type="ECO:0000313" key="2">
    <source>
        <dbReference type="EMBL" id="EGG11225.1"/>
    </source>
</evidence>
<feature type="compositionally biased region" description="Polar residues" evidence="1">
    <location>
        <begin position="698"/>
        <end position="710"/>
    </location>
</feature>
<feature type="region of interest" description="Disordered" evidence="1">
    <location>
        <begin position="592"/>
        <end position="612"/>
    </location>
</feature>
<dbReference type="GeneID" id="18925570"/>
<dbReference type="Proteomes" id="UP000001072">
    <property type="component" value="Unassembled WGS sequence"/>
</dbReference>
<name>F4R933_MELLP</name>
<feature type="compositionally biased region" description="Low complexity" evidence="1">
    <location>
        <begin position="62"/>
        <end position="74"/>
    </location>
</feature>
<dbReference type="KEGG" id="mlr:MELLADRAFT_115329"/>
<feature type="compositionally biased region" description="Polar residues" evidence="1">
    <location>
        <begin position="26"/>
        <end position="36"/>
    </location>
</feature>
<feature type="compositionally biased region" description="Basic and acidic residues" evidence="1">
    <location>
        <begin position="840"/>
        <end position="850"/>
    </location>
</feature>
<dbReference type="AlphaFoldDB" id="F4R933"/>
<feature type="compositionally biased region" description="Low complexity" evidence="1">
    <location>
        <begin position="796"/>
        <end position="812"/>
    </location>
</feature>
<dbReference type="EMBL" id="GL883093">
    <property type="protein sequence ID" value="EGG11225.1"/>
    <property type="molecule type" value="Genomic_DNA"/>
</dbReference>
<feature type="compositionally biased region" description="Polar residues" evidence="1">
    <location>
        <begin position="658"/>
        <end position="674"/>
    </location>
</feature>
<dbReference type="InParanoid" id="F4R933"/>
<feature type="compositionally biased region" description="Low complexity" evidence="1">
    <location>
        <begin position="97"/>
        <end position="109"/>
    </location>
</feature>
<feature type="region of interest" description="Disordered" evidence="1">
    <location>
        <begin position="625"/>
        <end position="868"/>
    </location>
</feature>
<protein>
    <submittedName>
        <fullName evidence="2">Uncharacterized protein</fullName>
    </submittedName>
</protein>
<feature type="compositionally biased region" description="Basic and acidic residues" evidence="1">
    <location>
        <begin position="39"/>
        <end position="53"/>
    </location>
</feature>
<reference evidence="3" key="1">
    <citation type="journal article" date="2011" name="Proc. Natl. Acad. Sci. U.S.A.">
        <title>Obligate biotrophy features unraveled by the genomic analysis of rust fungi.</title>
        <authorList>
            <person name="Duplessis S."/>
            <person name="Cuomo C.A."/>
            <person name="Lin Y.-C."/>
            <person name="Aerts A."/>
            <person name="Tisserant E."/>
            <person name="Veneault-Fourrey C."/>
            <person name="Joly D.L."/>
            <person name="Hacquard S."/>
            <person name="Amselem J."/>
            <person name="Cantarel B.L."/>
            <person name="Chiu R."/>
            <person name="Coutinho P.M."/>
            <person name="Feau N."/>
            <person name="Field M."/>
            <person name="Frey P."/>
            <person name="Gelhaye E."/>
            <person name="Goldberg J."/>
            <person name="Grabherr M.G."/>
            <person name="Kodira C.D."/>
            <person name="Kohler A."/>
            <person name="Kuees U."/>
            <person name="Lindquist E.A."/>
            <person name="Lucas S.M."/>
            <person name="Mago R."/>
            <person name="Mauceli E."/>
            <person name="Morin E."/>
            <person name="Murat C."/>
            <person name="Pangilinan J.L."/>
            <person name="Park R."/>
            <person name="Pearson M."/>
            <person name="Quesneville H."/>
            <person name="Rouhier N."/>
            <person name="Sakthikumar S."/>
            <person name="Salamov A.A."/>
            <person name="Schmutz J."/>
            <person name="Selles B."/>
            <person name="Shapiro H."/>
            <person name="Tanguay P."/>
            <person name="Tuskan G.A."/>
            <person name="Henrissat B."/>
            <person name="Van de Peer Y."/>
            <person name="Rouze P."/>
            <person name="Ellis J.G."/>
            <person name="Dodds P.N."/>
            <person name="Schein J.E."/>
            <person name="Zhong S."/>
            <person name="Hamelin R.C."/>
            <person name="Grigoriev I.V."/>
            <person name="Szabo L.J."/>
            <person name="Martin F."/>
        </authorList>
    </citation>
    <scope>NUCLEOTIDE SEQUENCE [LARGE SCALE GENOMIC DNA]</scope>
    <source>
        <strain evidence="3">98AG31 / pathotype 3-4-7</strain>
    </source>
</reference>
<sequence length="868" mass="99087">MNIDGMRLPNEEELGEITNQINHQVTNPDLSSNLIPSHQDLHNQPDHQTKEGQSDSNSPTYSSPNSIPNPDSNNQLRYHHDTDHMPTTSNRHSSDNSPSTSIGSSRPSGQLNIINSKVIHSINSFDPNTKLQSLTPADSPLLREAKARLDLEIDNMENPFNRDLIRHFRVEFFKSWDSVLEVMRLADANKAGIPTEFLKKVINPIINHLLIRRNLPEILPRQIPAQTPVIRTVALWAQFWRLLANTNPKPILNDSYISGAMDWIINLVLRQFPIDILSVYERSILDPTNIELRISKFITALDQSDVLGRLTQDLFNVNLRNQVHHFYEGLVRTNQAPHTALEYLRAEHHGQHRRLFFNQYQQYRQDVILLRCALSGLRPSDYQSEWNRITPIHSGEIRQTLRRLMIDRASRLLLKQLESTLKLKQPSFQNVHPFATYLSESYLQVVQRDVISSSTGQNFDQIVNVYLLPMRTWSTILEHMDPEIEVKLSKDMLMFLDEKVREGIKAEFIHNWIYIIYSTFEEIQVENRLEETFINKEMQDWLSDQGRLMSEKYWDVEDIKPMTRWLSHELNLSLVRNRQILLPPVPKFSSSNVKEVSKMSRPSSSQPISKSSALIQFTKSKSKLDTASKDLHLSPPSRSHQVENIPPVPKFTDPKPKLTSQDLRISRPSSSQYRENIPPVPKFNRPSNVGVSSDDPPVSTSNPSNLGLSSKDSHTSPPPSSHQMNEDVPPVPKFKNPPNLGLSSKDPDSLPSTSSHQMNEDLPPVTKFKNPSNLGSSSEESHKSPPSSDHQFLETSTPSSSSSSAVPRFSESSLEDFFQPKLESSPTIAQEVNEAEEKEIDGFLNDHDQSQSDEEDFMNPSKKRKLMD</sequence>
<gene>
    <name evidence="2" type="ORF">MELLADRAFT_115329</name>
</gene>
<dbReference type="RefSeq" id="XP_007405827.1">
    <property type="nucleotide sequence ID" value="XM_007405765.1"/>
</dbReference>
<organism evidence="3">
    <name type="scientific">Melampsora larici-populina (strain 98AG31 / pathotype 3-4-7)</name>
    <name type="common">Poplar leaf rust fungus</name>
    <dbReference type="NCBI Taxonomy" id="747676"/>
    <lineage>
        <taxon>Eukaryota</taxon>
        <taxon>Fungi</taxon>
        <taxon>Dikarya</taxon>
        <taxon>Basidiomycota</taxon>
        <taxon>Pucciniomycotina</taxon>
        <taxon>Pucciniomycetes</taxon>
        <taxon>Pucciniales</taxon>
        <taxon>Melampsoraceae</taxon>
        <taxon>Melampsora</taxon>
    </lineage>
</organism>
<feature type="region of interest" description="Disordered" evidence="1">
    <location>
        <begin position="26"/>
        <end position="109"/>
    </location>
</feature>
<feature type="compositionally biased region" description="Low complexity" evidence="1">
    <location>
        <begin position="599"/>
        <end position="612"/>
    </location>
</feature>